<dbReference type="InParanoid" id="K3XCI6"/>
<keyword evidence="3" id="KW-1185">Reference proteome</keyword>
<protein>
    <submittedName>
        <fullName evidence="2">Uncharacterized protein</fullName>
    </submittedName>
</protein>
<name>K3XCI6_GLOUD</name>
<feature type="compositionally biased region" description="Low complexity" evidence="1">
    <location>
        <begin position="64"/>
        <end position="77"/>
    </location>
</feature>
<organism evidence="2 3">
    <name type="scientific">Globisporangium ultimum (strain ATCC 200006 / CBS 805.95 / DAOM BR144)</name>
    <name type="common">Pythium ultimum</name>
    <dbReference type="NCBI Taxonomy" id="431595"/>
    <lineage>
        <taxon>Eukaryota</taxon>
        <taxon>Sar</taxon>
        <taxon>Stramenopiles</taxon>
        <taxon>Oomycota</taxon>
        <taxon>Peronosporomycetes</taxon>
        <taxon>Pythiales</taxon>
        <taxon>Pythiaceae</taxon>
        <taxon>Globisporangium</taxon>
    </lineage>
</organism>
<feature type="region of interest" description="Disordered" evidence="1">
    <location>
        <begin position="64"/>
        <end position="114"/>
    </location>
</feature>
<evidence type="ECO:0000313" key="3">
    <source>
        <dbReference type="Proteomes" id="UP000019132"/>
    </source>
</evidence>
<reference evidence="2" key="3">
    <citation type="submission" date="2015-02" db="UniProtKB">
        <authorList>
            <consortium name="EnsemblProtists"/>
        </authorList>
    </citation>
    <scope>IDENTIFICATION</scope>
    <source>
        <strain evidence="2">DAOM BR144</strain>
    </source>
</reference>
<feature type="compositionally biased region" description="Polar residues" evidence="1">
    <location>
        <begin position="95"/>
        <end position="106"/>
    </location>
</feature>
<accession>K3XCI6</accession>
<reference evidence="3" key="1">
    <citation type="journal article" date="2010" name="Genome Biol.">
        <title>Genome sequence of the necrotrophic plant pathogen Pythium ultimum reveals original pathogenicity mechanisms and effector repertoire.</title>
        <authorList>
            <person name="Levesque C.A."/>
            <person name="Brouwer H."/>
            <person name="Cano L."/>
            <person name="Hamilton J.P."/>
            <person name="Holt C."/>
            <person name="Huitema E."/>
            <person name="Raffaele S."/>
            <person name="Robideau G.P."/>
            <person name="Thines M."/>
            <person name="Win J."/>
            <person name="Zerillo M.M."/>
            <person name="Beakes G.W."/>
            <person name="Boore J.L."/>
            <person name="Busam D."/>
            <person name="Dumas B."/>
            <person name="Ferriera S."/>
            <person name="Fuerstenberg S.I."/>
            <person name="Gachon C.M."/>
            <person name="Gaulin E."/>
            <person name="Govers F."/>
            <person name="Grenville-Briggs L."/>
            <person name="Horner N."/>
            <person name="Hostetler J."/>
            <person name="Jiang R.H."/>
            <person name="Johnson J."/>
            <person name="Krajaejun T."/>
            <person name="Lin H."/>
            <person name="Meijer H.J."/>
            <person name="Moore B."/>
            <person name="Morris P."/>
            <person name="Phuntmart V."/>
            <person name="Puiu D."/>
            <person name="Shetty J."/>
            <person name="Stajich J.E."/>
            <person name="Tripathy S."/>
            <person name="Wawra S."/>
            <person name="van West P."/>
            <person name="Whitty B.R."/>
            <person name="Coutinho P.M."/>
            <person name="Henrissat B."/>
            <person name="Martin F."/>
            <person name="Thomas P.D."/>
            <person name="Tyler B.M."/>
            <person name="De Vries R.P."/>
            <person name="Kamoun S."/>
            <person name="Yandell M."/>
            <person name="Tisserat N."/>
            <person name="Buell C.R."/>
        </authorList>
    </citation>
    <scope>NUCLEOTIDE SEQUENCE</scope>
    <source>
        <strain evidence="3">DAOM:BR144</strain>
    </source>
</reference>
<sequence>MREEGIEPPTAGSGIQRSTTELFPPHFSICWLPHKSTLQKNPANHRRLAAALSHQASFAMVSPKNPASAAAANPANATRRPGFGKESSEKPAASSRPSFSTHPSDQSEARIGGTGGNGSFKFKFKFNARHFGIWVRTHPKFKRKFKFNAQKFGIWVRTHLKFKRNFKSTEVGIWFRTHPKCKFNLRIFGQWSRNWRTPQFRFIYGGTSRIG</sequence>
<evidence type="ECO:0000313" key="2">
    <source>
        <dbReference type="EnsemblProtists" id="PYU1_T014935"/>
    </source>
</evidence>
<evidence type="ECO:0000256" key="1">
    <source>
        <dbReference type="SAM" id="MobiDB-lite"/>
    </source>
</evidence>
<dbReference type="HOGENOM" id="CLU_121267_0_0_1"/>
<dbReference type="VEuPathDB" id="FungiDB:PYU1_G014904"/>
<dbReference type="AlphaFoldDB" id="K3XCI6"/>
<proteinExistence type="predicted"/>
<reference evidence="3" key="2">
    <citation type="submission" date="2010-04" db="EMBL/GenBank/DDBJ databases">
        <authorList>
            <person name="Buell R."/>
            <person name="Hamilton J."/>
            <person name="Hostetler J."/>
        </authorList>
    </citation>
    <scope>NUCLEOTIDE SEQUENCE [LARGE SCALE GENOMIC DNA]</scope>
    <source>
        <strain evidence="3">DAOM:BR144</strain>
    </source>
</reference>
<dbReference type="EnsemblProtists" id="PYU1_T014935">
    <property type="protein sequence ID" value="PYU1_T014935"/>
    <property type="gene ID" value="PYU1_G014904"/>
</dbReference>
<dbReference type="Proteomes" id="UP000019132">
    <property type="component" value="Unassembled WGS sequence"/>
</dbReference>
<dbReference type="EMBL" id="GL376572">
    <property type="status" value="NOT_ANNOTATED_CDS"/>
    <property type="molecule type" value="Genomic_DNA"/>
</dbReference>